<gene>
    <name evidence="2" type="ORF">HA039_19445</name>
</gene>
<proteinExistence type="predicted"/>
<sequence>MSTTSTKVRVAAFVLALAAAFGGAYGIGAAVGPLPASSGGAEEPHEPGHGTDGVMR</sequence>
<evidence type="ECO:0000313" key="2">
    <source>
        <dbReference type="EMBL" id="QIQ04192.1"/>
    </source>
</evidence>
<accession>A0A6G9H0X7</accession>
<evidence type="ECO:0000313" key="3">
    <source>
        <dbReference type="Proteomes" id="UP000501179"/>
    </source>
</evidence>
<feature type="region of interest" description="Disordered" evidence="1">
    <location>
        <begin position="35"/>
        <end position="56"/>
    </location>
</feature>
<name>A0A6G9H0X7_9ACTN</name>
<reference evidence="2 3" key="1">
    <citation type="submission" date="2020-03" db="EMBL/GenBank/DDBJ databases">
        <title>A novel species.</title>
        <authorList>
            <person name="Gao J."/>
        </authorList>
    </citation>
    <scope>NUCLEOTIDE SEQUENCE [LARGE SCALE GENOMIC DNA]</scope>
    <source>
        <strain evidence="2 3">QMT-12</strain>
    </source>
</reference>
<dbReference type="RefSeq" id="WP_167031484.1">
    <property type="nucleotide sequence ID" value="NZ_CP050177.1"/>
</dbReference>
<protein>
    <submittedName>
        <fullName evidence="2">Uncharacterized protein</fullName>
    </submittedName>
</protein>
<organism evidence="2 3">
    <name type="scientific">Streptomyces liangshanensis</name>
    <dbReference type="NCBI Taxonomy" id="2717324"/>
    <lineage>
        <taxon>Bacteria</taxon>
        <taxon>Bacillati</taxon>
        <taxon>Actinomycetota</taxon>
        <taxon>Actinomycetes</taxon>
        <taxon>Kitasatosporales</taxon>
        <taxon>Streptomycetaceae</taxon>
        <taxon>Streptomyces</taxon>
    </lineage>
</organism>
<keyword evidence="3" id="KW-1185">Reference proteome</keyword>
<dbReference type="Proteomes" id="UP000501179">
    <property type="component" value="Chromosome"/>
</dbReference>
<dbReference type="AlphaFoldDB" id="A0A6G9H0X7"/>
<dbReference type="EMBL" id="CP050177">
    <property type="protein sequence ID" value="QIQ04192.1"/>
    <property type="molecule type" value="Genomic_DNA"/>
</dbReference>
<feature type="compositionally biased region" description="Basic and acidic residues" evidence="1">
    <location>
        <begin position="42"/>
        <end position="56"/>
    </location>
</feature>
<evidence type="ECO:0000256" key="1">
    <source>
        <dbReference type="SAM" id="MobiDB-lite"/>
    </source>
</evidence>
<dbReference type="KEGG" id="slia:HA039_19445"/>